<protein>
    <submittedName>
        <fullName evidence="1">Uncharacterized protein</fullName>
    </submittedName>
</protein>
<name>A0A1Q9EDH6_SYMMI</name>
<dbReference type="Proteomes" id="UP000186817">
    <property type="component" value="Unassembled WGS sequence"/>
</dbReference>
<dbReference type="EMBL" id="LSRX01000184">
    <property type="protein sequence ID" value="OLQ05473.1"/>
    <property type="molecule type" value="Genomic_DNA"/>
</dbReference>
<keyword evidence="2" id="KW-1185">Reference proteome</keyword>
<reference evidence="1 2" key="1">
    <citation type="submission" date="2016-02" db="EMBL/GenBank/DDBJ databases">
        <title>Genome analysis of coral dinoflagellate symbionts highlights evolutionary adaptations to a symbiotic lifestyle.</title>
        <authorList>
            <person name="Aranda M."/>
            <person name="Li Y."/>
            <person name="Liew Y.J."/>
            <person name="Baumgarten S."/>
            <person name="Simakov O."/>
            <person name="Wilson M."/>
            <person name="Piel J."/>
            <person name="Ashoor H."/>
            <person name="Bougouffa S."/>
            <person name="Bajic V.B."/>
            <person name="Ryu T."/>
            <person name="Ravasi T."/>
            <person name="Bayer T."/>
            <person name="Micklem G."/>
            <person name="Kim H."/>
            <person name="Bhak J."/>
            <person name="Lajeunesse T.C."/>
            <person name="Voolstra C.R."/>
        </authorList>
    </citation>
    <scope>NUCLEOTIDE SEQUENCE [LARGE SCALE GENOMIC DNA]</scope>
    <source>
        <strain evidence="1 2">CCMP2467</strain>
    </source>
</reference>
<dbReference type="AlphaFoldDB" id="A0A1Q9EDH6"/>
<accession>A0A1Q9EDH6</accession>
<evidence type="ECO:0000313" key="2">
    <source>
        <dbReference type="Proteomes" id="UP000186817"/>
    </source>
</evidence>
<organism evidence="1 2">
    <name type="scientific">Symbiodinium microadriaticum</name>
    <name type="common">Dinoflagellate</name>
    <name type="synonym">Zooxanthella microadriatica</name>
    <dbReference type="NCBI Taxonomy" id="2951"/>
    <lineage>
        <taxon>Eukaryota</taxon>
        <taxon>Sar</taxon>
        <taxon>Alveolata</taxon>
        <taxon>Dinophyceae</taxon>
        <taxon>Suessiales</taxon>
        <taxon>Symbiodiniaceae</taxon>
        <taxon>Symbiodinium</taxon>
    </lineage>
</organism>
<gene>
    <name evidence="1" type="ORF">AK812_SmicGene11335</name>
</gene>
<sequence>MATPKLSNELEEEELWDSATKPEVCRRFRTTWQYPLPAPAPDPWYAAVNMQSTISTGAASYAENAAARAETALKSAELRGSASPYQTIRTNYG</sequence>
<evidence type="ECO:0000313" key="1">
    <source>
        <dbReference type="EMBL" id="OLQ05473.1"/>
    </source>
</evidence>
<proteinExistence type="predicted"/>
<comment type="caution">
    <text evidence="1">The sequence shown here is derived from an EMBL/GenBank/DDBJ whole genome shotgun (WGS) entry which is preliminary data.</text>
</comment>